<dbReference type="InParanoid" id="A0A061F3G8"/>
<keyword evidence="1" id="KW-0812">Transmembrane</keyword>
<feature type="transmembrane region" description="Helical" evidence="1">
    <location>
        <begin position="16"/>
        <end position="41"/>
    </location>
</feature>
<protein>
    <submittedName>
        <fullName evidence="2">Uncharacterized protein</fullName>
    </submittedName>
</protein>
<dbReference type="HOGENOM" id="CLU_2163004_0_0_1"/>
<keyword evidence="1" id="KW-0472">Membrane</keyword>
<dbReference type="EMBL" id="CM001883">
    <property type="protein sequence ID" value="EOY09069.1"/>
    <property type="molecule type" value="Genomic_DNA"/>
</dbReference>
<dbReference type="AlphaFoldDB" id="A0A061F3G8"/>
<reference evidence="2 3" key="1">
    <citation type="journal article" date="2013" name="Genome Biol.">
        <title>The genome sequence of the most widely cultivated cacao type and its use to identify candidate genes regulating pod color.</title>
        <authorList>
            <person name="Motamayor J.C."/>
            <person name="Mockaitis K."/>
            <person name="Schmutz J."/>
            <person name="Haiminen N."/>
            <person name="Iii D.L."/>
            <person name="Cornejo O."/>
            <person name="Findley S.D."/>
            <person name="Zheng P."/>
            <person name="Utro F."/>
            <person name="Royaert S."/>
            <person name="Saski C."/>
            <person name="Jenkins J."/>
            <person name="Podicheti R."/>
            <person name="Zhao M."/>
            <person name="Scheffler B.E."/>
            <person name="Stack J.C."/>
            <person name="Feltus F.A."/>
            <person name="Mustiga G.M."/>
            <person name="Amores F."/>
            <person name="Phillips W."/>
            <person name="Marelli J.P."/>
            <person name="May G.D."/>
            <person name="Shapiro H."/>
            <person name="Ma J."/>
            <person name="Bustamante C.D."/>
            <person name="Schnell R.J."/>
            <person name="Main D."/>
            <person name="Gilbert D."/>
            <person name="Parida L."/>
            <person name="Kuhn D.N."/>
        </authorList>
    </citation>
    <scope>NUCLEOTIDE SEQUENCE [LARGE SCALE GENOMIC DNA]</scope>
    <source>
        <strain evidence="3">cv. Matina 1-6</strain>
    </source>
</reference>
<dbReference type="Gramene" id="EOY09069">
    <property type="protein sequence ID" value="EOY09069"/>
    <property type="gene ID" value="TCM_024432"/>
</dbReference>
<keyword evidence="3" id="KW-1185">Reference proteome</keyword>
<evidence type="ECO:0000313" key="3">
    <source>
        <dbReference type="Proteomes" id="UP000026915"/>
    </source>
</evidence>
<evidence type="ECO:0000256" key="1">
    <source>
        <dbReference type="SAM" id="Phobius"/>
    </source>
</evidence>
<gene>
    <name evidence="2" type="ORF">TCM_024432</name>
</gene>
<evidence type="ECO:0000313" key="2">
    <source>
        <dbReference type="EMBL" id="EOY09069.1"/>
    </source>
</evidence>
<dbReference type="Proteomes" id="UP000026915">
    <property type="component" value="Chromosome 5"/>
</dbReference>
<sequence length="111" mass="13158">MRWAQHIFEWEWNEKIVWLSFLSPYLWVPIFLSRFMGVFFLRLITSFCITNLCLQDSTSIASVGCVYMGEFPKRISYGLAKSIRTKPLSWFQPFIRCKEPPKKKKEGPTLN</sequence>
<accession>A0A061F3G8</accession>
<proteinExistence type="predicted"/>
<organism evidence="2 3">
    <name type="scientific">Theobroma cacao</name>
    <name type="common">Cacao</name>
    <name type="synonym">Cocoa</name>
    <dbReference type="NCBI Taxonomy" id="3641"/>
    <lineage>
        <taxon>Eukaryota</taxon>
        <taxon>Viridiplantae</taxon>
        <taxon>Streptophyta</taxon>
        <taxon>Embryophyta</taxon>
        <taxon>Tracheophyta</taxon>
        <taxon>Spermatophyta</taxon>
        <taxon>Magnoliopsida</taxon>
        <taxon>eudicotyledons</taxon>
        <taxon>Gunneridae</taxon>
        <taxon>Pentapetalae</taxon>
        <taxon>rosids</taxon>
        <taxon>malvids</taxon>
        <taxon>Malvales</taxon>
        <taxon>Malvaceae</taxon>
        <taxon>Byttnerioideae</taxon>
        <taxon>Theobroma</taxon>
    </lineage>
</organism>
<name>A0A061F3G8_THECC</name>
<keyword evidence="1" id="KW-1133">Transmembrane helix</keyword>